<dbReference type="SMART" id="SM00903">
    <property type="entry name" value="Flavin_Reduct"/>
    <property type="match status" value="1"/>
</dbReference>
<evidence type="ECO:0000256" key="5">
    <source>
        <dbReference type="SAM" id="MobiDB-lite"/>
    </source>
</evidence>
<evidence type="ECO:0000256" key="3">
    <source>
        <dbReference type="ARBA" id="ARBA00022643"/>
    </source>
</evidence>
<evidence type="ECO:0000313" key="7">
    <source>
        <dbReference type="EMBL" id="TNY22009.1"/>
    </source>
</evidence>
<dbReference type="Pfam" id="PF01613">
    <property type="entry name" value="Flavin_Reduct"/>
    <property type="match status" value="1"/>
</dbReference>
<dbReference type="Proteomes" id="UP000311382">
    <property type="component" value="Unassembled WGS sequence"/>
</dbReference>
<dbReference type="EMBL" id="SOZI01000033">
    <property type="protein sequence ID" value="TNY22009.1"/>
    <property type="molecule type" value="Genomic_DNA"/>
</dbReference>
<dbReference type="STRING" id="5288.A0A5C5G0L9"/>
<accession>A0A5C5G0L9</accession>
<proteinExistence type="inferred from homology"/>
<comment type="caution">
    <text evidence="7">The sequence shown here is derived from an EMBL/GenBank/DDBJ whole genome shotgun (WGS) entry which is preliminary data.</text>
</comment>
<evidence type="ECO:0000313" key="8">
    <source>
        <dbReference type="Proteomes" id="UP000311382"/>
    </source>
</evidence>
<keyword evidence="2" id="KW-0285">Flavoprotein</keyword>
<name>A0A5C5G0L9_9BASI</name>
<dbReference type="Gene3D" id="2.30.110.10">
    <property type="entry name" value="Electron Transport, Fmn-binding Protein, Chain A"/>
    <property type="match status" value="1"/>
</dbReference>
<keyword evidence="3" id="KW-0288">FMN</keyword>
<dbReference type="PANTHER" id="PTHR33798:SF5">
    <property type="entry name" value="FLAVIN REDUCTASE LIKE DOMAIN-CONTAINING PROTEIN"/>
    <property type="match status" value="1"/>
</dbReference>
<dbReference type="SUPFAM" id="SSF50475">
    <property type="entry name" value="FMN-binding split barrel"/>
    <property type="match status" value="1"/>
</dbReference>
<comment type="cofactor">
    <cofactor evidence="1">
        <name>FMN</name>
        <dbReference type="ChEBI" id="CHEBI:58210"/>
    </cofactor>
</comment>
<sequence>MCCSGMPFSLLRARALRCSVSPRSLPTPTLSRMSHHPPFKQVEGSRPEFDAKQQWSWTKTPSPEWTVGSGANGVESLPGVKEGLWDGTQPEGRFREVDPAKEEAKGKLYKMLISAITPRPIGFISTVNAKGETNLAPFSYFNVVSHDPAVVMVSFSHPNGDEMKGTCENILTTKEFSANIISEPFIEAANYTSIDAPKGVSEWPLSGLTPVPSKMIKPARVGESGFSMECVLEHSYDLKNDKGVRTGTVVLGRVKLFHARSDLIDGESLIVDTNKLMPVSRLGGITYARTTQAFELPRPVFDKEKERDEVKKLLAKA</sequence>
<organism evidence="7 8">
    <name type="scientific">Rhodotorula diobovata</name>
    <dbReference type="NCBI Taxonomy" id="5288"/>
    <lineage>
        <taxon>Eukaryota</taxon>
        <taxon>Fungi</taxon>
        <taxon>Dikarya</taxon>
        <taxon>Basidiomycota</taxon>
        <taxon>Pucciniomycotina</taxon>
        <taxon>Microbotryomycetes</taxon>
        <taxon>Sporidiobolales</taxon>
        <taxon>Sporidiobolaceae</taxon>
        <taxon>Rhodotorula</taxon>
    </lineage>
</organism>
<reference evidence="7 8" key="1">
    <citation type="submission" date="2019-03" db="EMBL/GenBank/DDBJ databases">
        <title>Rhodosporidium diobovatum UCD-FST 08-225 genome sequencing, assembly, and annotation.</title>
        <authorList>
            <person name="Fakankun I.U."/>
            <person name="Fristensky B."/>
            <person name="Levin D.B."/>
        </authorList>
    </citation>
    <scope>NUCLEOTIDE SEQUENCE [LARGE SCALE GENOMIC DNA]</scope>
    <source>
        <strain evidence="7 8">UCD-FST 08-225</strain>
    </source>
</reference>
<dbReference type="AlphaFoldDB" id="A0A5C5G0L9"/>
<gene>
    <name evidence="7" type="ORF">DMC30DRAFT_375010</name>
</gene>
<dbReference type="PANTHER" id="PTHR33798">
    <property type="entry name" value="FLAVOPROTEIN OXYGENASE"/>
    <property type="match status" value="1"/>
</dbReference>
<evidence type="ECO:0000256" key="1">
    <source>
        <dbReference type="ARBA" id="ARBA00001917"/>
    </source>
</evidence>
<dbReference type="GO" id="GO:0010181">
    <property type="term" value="F:FMN binding"/>
    <property type="evidence" value="ECO:0007669"/>
    <property type="project" value="InterPro"/>
</dbReference>
<protein>
    <recommendedName>
        <fullName evidence="6">Flavin reductase like domain-containing protein</fullName>
    </recommendedName>
</protein>
<evidence type="ECO:0000259" key="6">
    <source>
        <dbReference type="SMART" id="SM00903"/>
    </source>
</evidence>
<dbReference type="InterPro" id="IPR012349">
    <property type="entry name" value="Split_barrel_FMN-bd"/>
</dbReference>
<feature type="region of interest" description="Disordered" evidence="5">
    <location>
        <begin position="25"/>
        <end position="47"/>
    </location>
</feature>
<feature type="domain" description="Flavin reductase like" evidence="6">
    <location>
        <begin position="114"/>
        <end position="278"/>
    </location>
</feature>
<keyword evidence="8" id="KW-1185">Reference proteome</keyword>
<comment type="similarity">
    <text evidence="4">Belongs to the flavoredoxin family.</text>
</comment>
<evidence type="ECO:0000256" key="2">
    <source>
        <dbReference type="ARBA" id="ARBA00022630"/>
    </source>
</evidence>
<dbReference type="InterPro" id="IPR002563">
    <property type="entry name" value="Flavin_Rdtase-like_dom"/>
</dbReference>
<evidence type="ECO:0000256" key="4">
    <source>
        <dbReference type="ARBA" id="ARBA00038054"/>
    </source>
</evidence>
<dbReference type="OrthoDB" id="298012at2759"/>